<evidence type="ECO:0000256" key="1">
    <source>
        <dbReference type="ARBA" id="ARBA00004429"/>
    </source>
</evidence>
<evidence type="ECO:0000256" key="2">
    <source>
        <dbReference type="ARBA" id="ARBA00022448"/>
    </source>
</evidence>
<keyword evidence="3" id="KW-1003">Cell membrane</keyword>
<dbReference type="GO" id="GO:0055085">
    <property type="term" value="P:transmembrane transport"/>
    <property type="evidence" value="ECO:0007669"/>
    <property type="project" value="InterPro"/>
</dbReference>
<feature type="transmembrane region" description="Helical" evidence="8">
    <location>
        <begin position="478"/>
        <end position="496"/>
    </location>
</feature>
<gene>
    <name evidence="10" type="ORF">HMPREF9306_00104</name>
</gene>
<feature type="transmembrane region" description="Helical" evidence="8">
    <location>
        <begin position="427"/>
        <end position="446"/>
    </location>
</feature>
<sequence>MRFNRSIAACARPDRLLNAGRVLVVTLAVLAPLAFLGIFFMWPVGRMVSMGFLGDSGDGLGEILGRPRLWEVTAMTVGMAFGGTLGSLFLGLPGAYVLYRLRIPGQNGLRAFVSIPFVLPVMAVAVGFTSLFGPGAPLESWGLMGTKTLVIIAMTFFNYSLVVRVVGPMWAGLDPRAEQAAAALGAGPARVFLTVTLPRLVPAICSAASLIFLFCASSYALVQVLGGPGATTLEAEIYNETVAYMDYRAAAVLSILQIAIVVVALIISERLRGRVERGQKLVAGTTRAPKLIDLPAILVTAATIVFLLATPMVGLIARSLRRSGRWTLQNYTALADPHATKALHTSVFASLGISLQTAIVAALIALAVGGTLSVVLSRRPKSRMGRLGSKVLDAIFMLPLGVSAVTVGFGFLVTLSGPPFRMATSWWLVPIAQAVVAIPMVARTMLPTLRAIDPRQREAARALGASPERVLTTIDGPYLLRCGLVSAGFALAISMGEFGATSFLARPQTATLPVAIFALASRPGPTEQGMAMAASVLLAVVTAAIMVLVERFRPPGSTMM</sequence>
<organism evidence="10 11">
    <name type="scientific">Propionimicrobium lymphophilum ACS-093-V-SCH5</name>
    <dbReference type="NCBI Taxonomy" id="883161"/>
    <lineage>
        <taxon>Bacteria</taxon>
        <taxon>Bacillati</taxon>
        <taxon>Actinomycetota</taxon>
        <taxon>Actinomycetes</taxon>
        <taxon>Propionibacteriales</taxon>
        <taxon>Propionibacteriaceae</taxon>
        <taxon>Propionimicrobium</taxon>
    </lineage>
</organism>
<feature type="transmembrane region" description="Helical" evidence="8">
    <location>
        <begin position="529"/>
        <end position="549"/>
    </location>
</feature>
<dbReference type="RefSeq" id="WP_016454965.1">
    <property type="nucleotide sequence ID" value="NZ_KE150269.1"/>
</dbReference>
<dbReference type="CDD" id="cd06261">
    <property type="entry name" value="TM_PBP2"/>
    <property type="match status" value="2"/>
</dbReference>
<dbReference type="InterPro" id="IPR000515">
    <property type="entry name" value="MetI-like"/>
</dbReference>
<feature type="transmembrane region" description="Helical" evidence="8">
    <location>
        <begin position="144"/>
        <end position="166"/>
    </location>
</feature>
<keyword evidence="2 8" id="KW-0813">Transport</keyword>
<dbReference type="PANTHER" id="PTHR43357:SF4">
    <property type="entry name" value="INNER MEMBRANE ABC TRANSPORTER PERMEASE PROTEIN YDCV"/>
    <property type="match status" value="1"/>
</dbReference>
<evidence type="ECO:0000256" key="3">
    <source>
        <dbReference type="ARBA" id="ARBA00022475"/>
    </source>
</evidence>
<feature type="transmembrane region" description="Helical" evidence="8">
    <location>
        <begin position="247"/>
        <end position="267"/>
    </location>
</feature>
<dbReference type="PROSITE" id="PS50928">
    <property type="entry name" value="ABC_TM1"/>
    <property type="match status" value="2"/>
</dbReference>
<feature type="transmembrane region" description="Helical" evidence="8">
    <location>
        <begin position="296"/>
        <end position="317"/>
    </location>
</feature>
<feature type="transmembrane region" description="Helical" evidence="8">
    <location>
        <begin position="74"/>
        <end position="99"/>
    </location>
</feature>
<dbReference type="AlphaFoldDB" id="S2X229"/>
<reference evidence="10 11" key="1">
    <citation type="submission" date="2013-04" db="EMBL/GenBank/DDBJ databases">
        <title>The Genome Sequence of Propionimicrobium lymphophilum ACS-093-V-SCH5.</title>
        <authorList>
            <consortium name="The Broad Institute Genomics Platform"/>
            <person name="Earl A."/>
            <person name="Ward D."/>
            <person name="Feldgarden M."/>
            <person name="Gevers D."/>
            <person name="Saerens B."/>
            <person name="Vaneechoutte M."/>
            <person name="Walker B."/>
            <person name="Young S."/>
            <person name="Zeng Q."/>
            <person name="Gargeya S."/>
            <person name="Fitzgerald M."/>
            <person name="Haas B."/>
            <person name="Abouelleil A."/>
            <person name="Allen A.W."/>
            <person name="Alvarado L."/>
            <person name="Arachchi H.M."/>
            <person name="Berlin A.M."/>
            <person name="Chapman S.B."/>
            <person name="Gainer-Dewar J."/>
            <person name="Goldberg J."/>
            <person name="Griggs A."/>
            <person name="Gujja S."/>
            <person name="Hansen M."/>
            <person name="Howarth C."/>
            <person name="Imamovic A."/>
            <person name="Ireland A."/>
            <person name="Larimer J."/>
            <person name="McCowan C."/>
            <person name="Murphy C."/>
            <person name="Pearson M."/>
            <person name="Poon T.W."/>
            <person name="Priest M."/>
            <person name="Roberts A."/>
            <person name="Saif S."/>
            <person name="Shea T."/>
            <person name="Sisk P."/>
            <person name="Sykes S."/>
            <person name="Wortman J."/>
            <person name="Nusbaum C."/>
            <person name="Birren B."/>
        </authorList>
    </citation>
    <scope>NUCLEOTIDE SEQUENCE [LARGE SCALE GENOMIC DNA]</scope>
    <source>
        <strain evidence="10 11">ACS-093-V-SCH5</strain>
    </source>
</reference>
<name>S2X229_9ACTN</name>
<dbReference type="STRING" id="883161.HMPREF9306_00104"/>
<feature type="transmembrane region" description="Helical" evidence="8">
    <location>
        <begin position="396"/>
        <end position="415"/>
    </location>
</feature>
<feature type="transmembrane region" description="Helical" evidence="8">
    <location>
        <begin position="21"/>
        <end position="42"/>
    </location>
</feature>
<comment type="subcellular location">
    <subcellularLocation>
        <location evidence="1">Cell inner membrane</location>
        <topology evidence="1">Multi-pass membrane protein</topology>
    </subcellularLocation>
    <subcellularLocation>
        <location evidence="8">Cell membrane</location>
        <topology evidence="8">Multi-pass membrane protein</topology>
    </subcellularLocation>
</comment>
<feature type="transmembrane region" description="Helical" evidence="8">
    <location>
        <begin position="200"/>
        <end position="222"/>
    </location>
</feature>
<dbReference type="SUPFAM" id="SSF161098">
    <property type="entry name" value="MetI-like"/>
    <property type="match status" value="2"/>
</dbReference>
<dbReference type="Pfam" id="PF00528">
    <property type="entry name" value="BPD_transp_1"/>
    <property type="match status" value="2"/>
</dbReference>
<evidence type="ECO:0000256" key="4">
    <source>
        <dbReference type="ARBA" id="ARBA00022519"/>
    </source>
</evidence>
<dbReference type="GO" id="GO:0005886">
    <property type="term" value="C:plasma membrane"/>
    <property type="evidence" value="ECO:0007669"/>
    <property type="project" value="UniProtKB-SubCell"/>
</dbReference>
<comment type="caution">
    <text evidence="10">The sequence shown here is derived from an EMBL/GenBank/DDBJ whole genome shotgun (WGS) entry which is preliminary data.</text>
</comment>
<evidence type="ECO:0000256" key="6">
    <source>
        <dbReference type="ARBA" id="ARBA00022989"/>
    </source>
</evidence>
<evidence type="ECO:0000259" key="9">
    <source>
        <dbReference type="PROSITE" id="PS50928"/>
    </source>
</evidence>
<comment type="similarity">
    <text evidence="8">Belongs to the binding-protein-dependent transport system permease family.</text>
</comment>
<keyword evidence="7 8" id="KW-0472">Membrane</keyword>
<dbReference type="PATRIC" id="fig|883161.3.peg.105"/>
<keyword evidence="6 8" id="KW-1133">Transmembrane helix</keyword>
<feature type="domain" description="ABC transmembrane type-1" evidence="9">
    <location>
        <begin position="73"/>
        <end position="268"/>
    </location>
</feature>
<dbReference type="HOGENOM" id="CLU_021838_5_2_11"/>
<evidence type="ECO:0000313" key="10">
    <source>
        <dbReference type="EMBL" id="EPD34069.1"/>
    </source>
</evidence>
<protein>
    <recommendedName>
        <fullName evidence="9">ABC transmembrane type-1 domain-containing protein</fullName>
    </recommendedName>
</protein>
<evidence type="ECO:0000256" key="7">
    <source>
        <dbReference type="ARBA" id="ARBA00023136"/>
    </source>
</evidence>
<feature type="domain" description="ABC transmembrane type-1" evidence="9">
    <location>
        <begin position="351"/>
        <end position="549"/>
    </location>
</feature>
<accession>S2X229</accession>
<dbReference type="Proteomes" id="UP000014417">
    <property type="component" value="Unassembled WGS sequence"/>
</dbReference>
<dbReference type="Gene3D" id="1.10.3720.10">
    <property type="entry name" value="MetI-like"/>
    <property type="match status" value="2"/>
</dbReference>
<dbReference type="EMBL" id="AGZR01000001">
    <property type="protein sequence ID" value="EPD34069.1"/>
    <property type="molecule type" value="Genomic_DNA"/>
</dbReference>
<feature type="transmembrane region" description="Helical" evidence="8">
    <location>
        <begin position="353"/>
        <end position="376"/>
    </location>
</feature>
<proteinExistence type="inferred from homology"/>
<dbReference type="PANTHER" id="PTHR43357">
    <property type="entry name" value="INNER MEMBRANE ABC TRANSPORTER PERMEASE PROTEIN YDCV"/>
    <property type="match status" value="1"/>
</dbReference>
<evidence type="ECO:0000256" key="8">
    <source>
        <dbReference type="RuleBase" id="RU363032"/>
    </source>
</evidence>
<keyword evidence="4" id="KW-0997">Cell inner membrane</keyword>
<evidence type="ECO:0000313" key="11">
    <source>
        <dbReference type="Proteomes" id="UP000014417"/>
    </source>
</evidence>
<feature type="transmembrane region" description="Helical" evidence="8">
    <location>
        <begin position="111"/>
        <end position="132"/>
    </location>
</feature>
<dbReference type="InterPro" id="IPR035906">
    <property type="entry name" value="MetI-like_sf"/>
</dbReference>
<evidence type="ECO:0000256" key="5">
    <source>
        <dbReference type="ARBA" id="ARBA00022692"/>
    </source>
</evidence>
<keyword evidence="11" id="KW-1185">Reference proteome</keyword>
<keyword evidence="5 8" id="KW-0812">Transmembrane</keyword>